<organism evidence="2 3">
    <name type="scientific">Marinoscillum luteum</name>
    <dbReference type="NCBI Taxonomy" id="861051"/>
    <lineage>
        <taxon>Bacteria</taxon>
        <taxon>Pseudomonadati</taxon>
        <taxon>Bacteroidota</taxon>
        <taxon>Cytophagia</taxon>
        <taxon>Cytophagales</taxon>
        <taxon>Reichenbachiellaceae</taxon>
        <taxon>Marinoscillum</taxon>
    </lineage>
</organism>
<evidence type="ECO:0000256" key="1">
    <source>
        <dbReference type="ARBA" id="ARBA00022737"/>
    </source>
</evidence>
<dbReference type="Proteomes" id="UP001610063">
    <property type="component" value="Unassembled WGS sequence"/>
</dbReference>
<sequence>MAHLTDEDLVAYLEGDRSPEREDHLRKCDTCQSRMKETEELLLLMETTRELDPPASIAWNVAEAIREERNEGSPSRNIPFWQIAAAVALLVVGFAVGQWSVTDHRDEVIALRSQVDLLKEVSMINALQTSTASQRLQVVSRIEEEKSEASDQLVATLMKTLNTDESPNVRYAAAQALARFTDQEQVRLELSKSLEYQSDPLIQIALISILMEAQERNAVRPLKKLLDAEGTSPEVKQQAKVALEILS</sequence>
<evidence type="ECO:0000313" key="2">
    <source>
        <dbReference type="EMBL" id="MFH6983782.1"/>
    </source>
</evidence>
<dbReference type="Pfam" id="PF02985">
    <property type="entry name" value="HEAT"/>
    <property type="match status" value="1"/>
</dbReference>
<reference evidence="2 3" key="1">
    <citation type="journal article" date="2013" name="Int. J. Syst. Evol. Microbiol.">
        <title>Marinoscillum luteum sp. nov., isolated from marine sediment.</title>
        <authorList>
            <person name="Cha I.T."/>
            <person name="Park S.J."/>
            <person name="Kim S.J."/>
            <person name="Kim J.G."/>
            <person name="Jung M.Y."/>
            <person name="Shin K.S."/>
            <person name="Kwon K.K."/>
            <person name="Yang S.H."/>
            <person name="Seo Y.S."/>
            <person name="Rhee S.K."/>
        </authorList>
    </citation>
    <scope>NUCLEOTIDE SEQUENCE [LARGE SCALE GENOMIC DNA]</scope>
    <source>
        <strain evidence="2 3">KCTC 23939</strain>
    </source>
</reference>
<dbReference type="InterPro" id="IPR016024">
    <property type="entry name" value="ARM-type_fold"/>
</dbReference>
<dbReference type="Gene3D" id="1.25.10.10">
    <property type="entry name" value="Leucine-rich Repeat Variant"/>
    <property type="match status" value="1"/>
</dbReference>
<dbReference type="PROSITE" id="PS50176">
    <property type="entry name" value="ARM_REPEAT"/>
    <property type="match status" value="1"/>
</dbReference>
<evidence type="ECO:0008006" key="4">
    <source>
        <dbReference type="Google" id="ProtNLM"/>
    </source>
</evidence>
<evidence type="ECO:0000313" key="3">
    <source>
        <dbReference type="Proteomes" id="UP001610063"/>
    </source>
</evidence>
<accession>A0ABW7N8U3</accession>
<dbReference type="RefSeq" id="WP_395417321.1">
    <property type="nucleotide sequence ID" value="NZ_JBIPKE010000016.1"/>
</dbReference>
<dbReference type="InterPro" id="IPR000357">
    <property type="entry name" value="HEAT"/>
</dbReference>
<name>A0ABW7N8U3_9BACT</name>
<dbReference type="SUPFAM" id="SSF48371">
    <property type="entry name" value="ARM repeat"/>
    <property type="match status" value="1"/>
</dbReference>
<keyword evidence="1" id="KW-0677">Repeat</keyword>
<comment type="caution">
    <text evidence="2">The sequence shown here is derived from an EMBL/GenBank/DDBJ whole genome shotgun (WGS) entry which is preliminary data.</text>
</comment>
<dbReference type="InterPro" id="IPR011989">
    <property type="entry name" value="ARM-like"/>
</dbReference>
<dbReference type="InterPro" id="IPR000225">
    <property type="entry name" value="Armadillo"/>
</dbReference>
<keyword evidence="3" id="KW-1185">Reference proteome</keyword>
<dbReference type="EMBL" id="JBIPKE010000016">
    <property type="protein sequence ID" value="MFH6983782.1"/>
    <property type="molecule type" value="Genomic_DNA"/>
</dbReference>
<gene>
    <name evidence="2" type="ORF">ACHKAR_10040</name>
</gene>
<protein>
    <recommendedName>
        <fullName evidence="4">HEAT repeat domain-containing protein</fullName>
    </recommendedName>
</protein>
<proteinExistence type="predicted"/>